<evidence type="ECO:0000313" key="7">
    <source>
        <dbReference type="Proteomes" id="UP001597357"/>
    </source>
</evidence>
<dbReference type="PANTHER" id="PTHR10173">
    <property type="entry name" value="METHIONINE SULFOXIDE REDUCTASE"/>
    <property type="match status" value="1"/>
</dbReference>
<dbReference type="PANTHER" id="PTHR10173:SF52">
    <property type="entry name" value="METHIONINE-R-SULFOXIDE REDUCTASE B1"/>
    <property type="match status" value="1"/>
</dbReference>
<gene>
    <name evidence="6" type="primary">msrB</name>
    <name evidence="6" type="ORF">ACFSQ0_04365</name>
</gene>
<name>A0ABW5SDH6_9FLAO</name>
<dbReference type="EMBL" id="JBHULZ010000023">
    <property type="protein sequence ID" value="MFD2697217.1"/>
    <property type="molecule type" value="Genomic_DNA"/>
</dbReference>
<dbReference type="Pfam" id="PF01641">
    <property type="entry name" value="SelR"/>
    <property type="match status" value="1"/>
</dbReference>
<comment type="catalytic activity">
    <reaction evidence="3">
        <text>L-methionyl-[protein] + [thioredoxin]-disulfide + H2O = L-methionyl-(R)-S-oxide-[protein] + [thioredoxin]-dithiol</text>
        <dbReference type="Rhea" id="RHEA:24164"/>
        <dbReference type="Rhea" id="RHEA-COMP:10698"/>
        <dbReference type="Rhea" id="RHEA-COMP:10700"/>
        <dbReference type="Rhea" id="RHEA-COMP:12313"/>
        <dbReference type="Rhea" id="RHEA-COMP:12314"/>
        <dbReference type="ChEBI" id="CHEBI:15377"/>
        <dbReference type="ChEBI" id="CHEBI:16044"/>
        <dbReference type="ChEBI" id="CHEBI:29950"/>
        <dbReference type="ChEBI" id="CHEBI:45764"/>
        <dbReference type="ChEBI" id="CHEBI:50058"/>
        <dbReference type="EC" id="1.8.4.12"/>
    </reaction>
</comment>
<dbReference type="Proteomes" id="UP001597357">
    <property type="component" value="Unassembled WGS sequence"/>
</dbReference>
<dbReference type="NCBIfam" id="TIGR00357">
    <property type="entry name" value="peptide-methionine (R)-S-oxide reductase MsrB"/>
    <property type="match status" value="1"/>
</dbReference>
<dbReference type="SUPFAM" id="SSF51316">
    <property type="entry name" value="Mss4-like"/>
    <property type="match status" value="1"/>
</dbReference>
<dbReference type="EC" id="1.8.4.12" evidence="1"/>
<dbReference type="RefSeq" id="WP_379044666.1">
    <property type="nucleotide sequence ID" value="NZ_JBHULZ010000023.1"/>
</dbReference>
<evidence type="ECO:0000256" key="1">
    <source>
        <dbReference type="ARBA" id="ARBA00012499"/>
    </source>
</evidence>
<feature type="domain" description="MsrB" evidence="5">
    <location>
        <begin position="46"/>
        <end position="167"/>
    </location>
</feature>
<protein>
    <recommendedName>
        <fullName evidence="1">peptide-methionine (R)-S-oxide reductase</fullName>
        <ecNumber evidence="1">1.8.4.12</ecNumber>
    </recommendedName>
</protein>
<reference evidence="7" key="1">
    <citation type="journal article" date="2019" name="Int. J. Syst. Evol. Microbiol.">
        <title>The Global Catalogue of Microorganisms (GCM) 10K type strain sequencing project: providing services to taxonomists for standard genome sequencing and annotation.</title>
        <authorList>
            <consortium name="The Broad Institute Genomics Platform"/>
            <consortium name="The Broad Institute Genome Sequencing Center for Infectious Disease"/>
            <person name="Wu L."/>
            <person name="Ma J."/>
        </authorList>
    </citation>
    <scope>NUCLEOTIDE SEQUENCE [LARGE SCALE GENOMIC DNA]</scope>
    <source>
        <strain evidence="7">KCTC 42255</strain>
    </source>
</reference>
<evidence type="ECO:0000259" key="5">
    <source>
        <dbReference type="PROSITE" id="PS51790"/>
    </source>
</evidence>
<dbReference type="InterPro" id="IPR002579">
    <property type="entry name" value="Met_Sox_Rdtase_MsrB_dom"/>
</dbReference>
<dbReference type="PROSITE" id="PS51790">
    <property type="entry name" value="MSRB"/>
    <property type="match status" value="1"/>
</dbReference>
<organism evidence="6 7">
    <name type="scientific">Mesonia sediminis</name>
    <dbReference type="NCBI Taxonomy" id="1703946"/>
    <lineage>
        <taxon>Bacteria</taxon>
        <taxon>Pseudomonadati</taxon>
        <taxon>Bacteroidota</taxon>
        <taxon>Flavobacteriia</taxon>
        <taxon>Flavobacteriales</taxon>
        <taxon>Flavobacteriaceae</taxon>
        <taxon>Mesonia</taxon>
    </lineage>
</organism>
<dbReference type="PROSITE" id="PS51257">
    <property type="entry name" value="PROKAR_LIPOPROTEIN"/>
    <property type="match status" value="1"/>
</dbReference>
<evidence type="ECO:0000256" key="3">
    <source>
        <dbReference type="ARBA" id="ARBA00048488"/>
    </source>
</evidence>
<comment type="caution">
    <text evidence="6">The sequence shown here is derived from an EMBL/GenBank/DDBJ whole genome shotgun (WGS) entry which is preliminary data.</text>
</comment>
<dbReference type="Gene3D" id="2.170.150.20">
    <property type="entry name" value="Peptide methionine sulfoxide reductase"/>
    <property type="match status" value="1"/>
</dbReference>
<dbReference type="GO" id="GO:0033743">
    <property type="term" value="F:peptide-methionine (R)-S-oxide reductase activity"/>
    <property type="evidence" value="ECO:0007669"/>
    <property type="project" value="UniProtKB-EC"/>
</dbReference>
<dbReference type="InterPro" id="IPR011057">
    <property type="entry name" value="Mss4-like_sf"/>
</dbReference>
<sequence>MKNLILIGFTLLFVSCTSQAQKQNEKAKIDKKNMNKEINYSVQKTEQEWQSILTPEEYRILRQKGTERPHTGEYNMHFKSGEYHCKACDALLFESDTKFDAHCGWPSFDQAIEGSIEYKKDTSLGMIRTEILCASCGSHLGHVFDDGPTQTGKRYCVNSVSLNFKKDEE</sequence>
<keyword evidence="4" id="KW-0732">Signal</keyword>
<keyword evidence="2 6" id="KW-0560">Oxidoreductase</keyword>
<proteinExistence type="predicted"/>
<evidence type="ECO:0000256" key="2">
    <source>
        <dbReference type="ARBA" id="ARBA00023002"/>
    </source>
</evidence>
<feature type="signal peptide" evidence="4">
    <location>
        <begin position="1"/>
        <end position="20"/>
    </location>
</feature>
<evidence type="ECO:0000256" key="4">
    <source>
        <dbReference type="SAM" id="SignalP"/>
    </source>
</evidence>
<feature type="chain" id="PRO_5047266712" description="peptide-methionine (R)-S-oxide reductase" evidence="4">
    <location>
        <begin position="21"/>
        <end position="169"/>
    </location>
</feature>
<accession>A0ABW5SDH6</accession>
<evidence type="ECO:0000313" key="6">
    <source>
        <dbReference type="EMBL" id="MFD2697217.1"/>
    </source>
</evidence>
<dbReference type="InterPro" id="IPR028427">
    <property type="entry name" value="Met_Sox_Rdtase_MsrB"/>
</dbReference>
<keyword evidence="7" id="KW-1185">Reference proteome</keyword>